<reference evidence="3" key="1">
    <citation type="submission" date="2005-03" db="EMBL/GenBank/DDBJ databases">
        <title>Comparison of the complete genome sequences of Rhodococcus erythropolis PR4 and Rhodococcus opacus B4.</title>
        <authorList>
            <person name="Takarada H."/>
            <person name="Sekine M."/>
            <person name="Hosoyama A."/>
            <person name="Yamada R."/>
            <person name="Fujisawa T."/>
            <person name="Omata S."/>
            <person name="Shimizu A."/>
            <person name="Tsukatani N."/>
            <person name="Tanikawa S."/>
            <person name="Fujita N."/>
            <person name="Harayama S."/>
        </authorList>
    </citation>
    <scope>NUCLEOTIDE SEQUENCE [LARGE SCALE GENOMIC DNA]</scope>
    <source>
        <strain evidence="3">PR4 / NBRC 100887</strain>
    </source>
</reference>
<feature type="compositionally biased region" description="Basic and acidic residues" evidence="1">
    <location>
        <begin position="73"/>
        <end position="83"/>
    </location>
</feature>
<dbReference type="HOGENOM" id="CLU_1694112_0_0_11"/>
<name>C0ZX82_RHOE4</name>
<dbReference type="AlphaFoldDB" id="C0ZX82"/>
<evidence type="ECO:0000313" key="2">
    <source>
        <dbReference type="EMBL" id="BAH32967.1"/>
    </source>
</evidence>
<sequence length="155" mass="17640">MASWPDALSLIGPIERPDAMAGFVYNPAEFKKFKVDIVENGKTISYEIPLTSYIPPEVTDYADSMIVERTNEVQKVRDERNENRQPIVGADPETAYPSNLDVLAWMLEMIEPDLAKHVAKWPYGARNEFWTRWQEESKLPVEKSEASSDSSDATE</sequence>
<organism evidence="2 3">
    <name type="scientific">Rhodococcus erythropolis (strain PR4 / NBRC 100887)</name>
    <dbReference type="NCBI Taxonomy" id="234621"/>
    <lineage>
        <taxon>Bacteria</taxon>
        <taxon>Bacillati</taxon>
        <taxon>Actinomycetota</taxon>
        <taxon>Actinomycetes</taxon>
        <taxon>Mycobacteriales</taxon>
        <taxon>Nocardiaceae</taxon>
        <taxon>Rhodococcus</taxon>
        <taxon>Rhodococcus erythropolis group</taxon>
    </lineage>
</organism>
<evidence type="ECO:0000313" key="3">
    <source>
        <dbReference type="Proteomes" id="UP000002204"/>
    </source>
</evidence>
<gene>
    <name evidence="2" type="ordered locus">RER_22590</name>
</gene>
<evidence type="ECO:0000256" key="1">
    <source>
        <dbReference type="SAM" id="MobiDB-lite"/>
    </source>
</evidence>
<dbReference type="Proteomes" id="UP000002204">
    <property type="component" value="Chromosome"/>
</dbReference>
<reference evidence="2 3" key="2">
    <citation type="journal article" date="2006" name="Environ. Microbiol.">
        <title>Sequence analysis of three plasmids harboured in Rhodococcus erythropolis strain PR4.</title>
        <authorList>
            <person name="Sekine M."/>
            <person name="Tanikawa S."/>
            <person name="Omata S."/>
            <person name="Saito M."/>
            <person name="Fujisawa T."/>
            <person name="Tsukatani N."/>
            <person name="Tajima T."/>
            <person name="Sekigawa T."/>
            <person name="Kosugi H."/>
            <person name="Matsuo Y."/>
            <person name="Nishiko R."/>
            <person name="Imamura K."/>
            <person name="Ito M."/>
            <person name="Narita H."/>
            <person name="Tago S."/>
            <person name="Fujita N."/>
            <person name="Harayama S."/>
        </authorList>
    </citation>
    <scope>NUCLEOTIDE SEQUENCE [LARGE SCALE GENOMIC DNA]</scope>
    <source>
        <strain evidence="3">PR4 / NBRC 100887</strain>
    </source>
</reference>
<protein>
    <submittedName>
        <fullName evidence="2">Uncharacterized protein</fullName>
    </submittedName>
</protein>
<proteinExistence type="predicted"/>
<dbReference type="EMBL" id="AP008957">
    <property type="protein sequence ID" value="BAH32967.1"/>
    <property type="molecule type" value="Genomic_DNA"/>
</dbReference>
<accession>C0ZX82</accession>
<dbReference type="KEGG" id="rer:RER_22590"/>
<dbReference type="eggNOG" id="ENOG5031ZDK">
    <property type="taxonomic scope" value="Bacteria"/>
</dbReference>
<feature type="region of interest" description="Disordered" evidence="1">
    <location>
        <begin position="73"/>
        <end position="92"/>
    </location>
</feature>